<dbReference type="Pfam" id="PF00763">
    <property type="entry name" value="THF_DHG_CYH"/>
    <property type="match status" value="1"/>
</dbReference>
<dbReference type="NCBIfam" id="NF008058">
    <property type="entry name" value="PRK10792.1"/>
    <property type="match status" value="1"/>
</dbReference>
<evidence type="ECO:0000256" key="11">
    <source>
        <dbReference type="ARBA" id="ARBA00023268"/>
    </source>
</evidence>
<dbReference type="FunFam" id="3.40.50.10860:FF:000005">
    <property type="entry name" value="C-1-tetrahydrofolate synthase, cytoplasmic, putative"/>
    <property type="match status" value="1"/>
</dbReference>
<dbReference type="SUPFAM" id="SSF51735">
    <property type="entry name" value="NAD(P)-binding Rossmann-fold domains"/>
    <property type="match status" value="1"/>
</dbReference>
<keyword evidence="10 12" id="KW-0486">Methionine biosynthesis</keyword>
<dbReference type="InterPro" id="IPR036291">
    <property type="entry name" value="NAD(P)-bd_dom_sf"/>
</dbReference>
<evidence type="ECO:0000256" key="5">
    <source>
        <dbReference type="ARBA" id="ARBA00022755"/>
    </source>
</evidence>
<dbReference type="SUPFAM" id="SSF53223">
    <property type="entry name" value="Aminoacid dehydrogenase-like, N-terminal domain"/>
    <property type="match status" value="1"/>
</dbReference>
<comment type="similarity">
    <text evidence="12">Belongs to the tetrahydrofolate dehydrogenase/cyclohydrolase family.</text>
</comment>
<keyword evidence="5 12" id="KW-0658">Purine biosynthesis</keyword>
<dbReference type="PROSITE" id="PS00766">
    <property type="entry name" value="THF_DHG_CYH_1"/>
    <property type="match status" value="1"/>
</dbReference>
<dbReference type="PROSITE" id="PS00767">
    <property type="entry name" value="THF_DHG_CYH_2"/>
    <property type="match status" value="1"/>
</dbReference>
<dbReference type="CDD" id="cd01080">
    <property type="entry name" value="NAD_bind_m-THF_DH_Cyclohyd"/>
    <property type="match status" value="1"/>
</dbReference>
<reference evidence="15 16" key="1">
    <citation type="submission" date="2019-02" db="EMBL/GenBank/DDBJ databases">
        <authorList>
            <person name="Manzano-Marin A."/>
            <person name="Manzano-Marin A."/>
        </authorList>
    </citation>
    <scope>NUCLEOTIDE SEQUENCE [LARGE SCALE GENOMIC DNA]</scope>
    <source>
        <strain evidence="15 16">ErCicuneomaculata</strain>
    </source>
</reference>
<dbReference type="InterPro" id="IPR020631">
    <property type="entry name" value="THF_DH/CycHdrlase_NAD-bd_dom"/>
</dbReference>
<keyword evidence="7 12" id="KW-0521">NADP</keyword>
<dbReference type="GO" id="GO:0000105">
    <property type="term" value="P:L-histidine biosynthetic process"/>
    <property type="evidence" value="ECO:0007669"/>
    <property type="project" value="UniProtKB-KW"/>
</dbReference>
<dbReference type="GO" id="GO:0004488">
    <property type="term" value="F:methylenetetrahydrofolate dehydrogenase (NADP+) activity"/>
    <property type="evidence" value="ECO:0007669"/>
    <property type="project" value="UniProtKB-UniRule"/>
</dbReference>
<comment type="caution">
    <text evidence="12">Lacks conserved residue(s) required for the propagation of feature annotation.</text>
</comment>
<dbReference type="GO" id="GO:0005829">
    <property type="term" value="C:cytosol"/>
    <property type="evidence" value="ECO:0007669"/>
    <property type="project" value="TreeGrafter"/>
</dbReference>
<evidence type="ECO:0000256" key="1">
    <source>
        <dbReference type="ARBA" id="ARBA00004777"/>
    </source>
</evidence>
<keyword evidence="3 12" id="KW-0554">One-carbon metabolism</keyword>
<keyword evidence="6 12" id="KW-0378">Hydrolase</keyword>
<dbReference type="EC" id="3.5.4.9" evidence="12"/>
<comment type="function">
    <text evidence="12">Catalyzes the oxidation of 5,10-methylenetetrahydrofolate to 5,10-methenyltetrahydrofolate and then the hydrolysis of 5,10-methenyltetrahydrofolate to 10-formyltetrahydrofolate.</text>
</comment>
<dbReference type="EMBL" id="LR217703">
    <property type="protein sequence ID" value="VFP79527.1"/>
    <property type="molecule type" value="Genomic_DNA"/>
</dbReference>
<dbReference type="RefSeq" id="WP_157993820.1">
    <property type="nucleotide sequence ID" value="NZ_LR217703.1"/>
</dbReference>
<evidence type="ECO:0000259" key="14">
    <source>
        <dbReference type="Pfam" id="PF02882"/>
    </source>
</evidence>
<keyword evidence="11 12" id="KW-0511">Multifunctional enzyme</keyword>
<dbReference type="AlphaFoldDB" id="A0A451D1N2"/>
<organism evidence="15 16">
    <name type="scientific">Candidatus Erwinia haradaeae</name>
    <dbReference type="NCBI Taxonomy" id="1922217"/>
    <lineage>
        <taxon>Bacteria</taxon>
        <taxon>Pseudomonadati</taxon>
        <taxon>Pseudomonadota</taxon>
        <taxon>Gammaproteobacteria</taxon>
        <taxon>Enterobacterales</taxon>
        <taxon>Erwiniaceae</taxon>
        <taxon>Erwinia</taxon>
    </lineage>
</organism>
<sequence>MPANIINGAKVAHKVLEDISQRVKKRLEIGARIPGLAIVLVGSDSASKIYVSKKREVCKKVGFLIYLYELPESTTQIQLLKLISRLNYDQNIDGILVQLPLPETINIGVIVEHISPLKDVDGFHSYNLGRLCNRTPTMLRPCTPRGIMTLLENYKINICRLNAVIVGASNIVGRPMSMELLLAGCTTTITHRFTQNLDQFIAQADLLVVAIGRPRFILGNWIKAGAIVIDVGINRLPSGQIVGDVEFDQAVHRAAWITPVPGGVGPMTIATLMQNTLYICEQKEMDNNFQRESI</sequence>
<evidence type="ECO:0000256" key="4">
    <source>
        <dbReference type="ARBA" id="ARBA00022605"/>
    </source>
</evidence>
<comment type="pathway">
    <text evidence="1 12">One-carbon metabolism; tetrahydrofolate interconversion.</text>
</comment>
<feature type="binding site" evidence="12">
    <location>
        <position position="233"/>
    </location>
    <ligand>
        <name>NADP(+)</name>
        <dbReference type="ChEBI" id="CHEBI:58349"/>
    </ligand>
</feature>
<dbReference type="GO" id="GO:0035999">
    <property type="term" value="P:tetrahydrofolate interconversion"/>
    <property type="evidence" value="ECO:0007669"/>
    <property type="project" value="UniProtKB-UniRule"/>
</dbReference>
<dbReference type="InterPro" id="IPR020867">
    <property type="entry name" value="THF_DH/CycHdrlase_CS"/>
</dbReference>
<keyword evidence="8 12" id="KW-0560">Oxidoreductase</keyword>
<feature type="domain" description="Tetrahydrofolate dehydrogenase/cyclohydrolase catalytic" evidence="13">
    <location>
        <begin position="6"/>
        <end position="121"/>
    </location>
</feature>
<dbReference type="Gene3D" id="3.40.50.10860">
    <property type="entry name" value="Leucine Dehydrogenase, chain A, domain 1"/>
    <property type="match status" value="1"/>
</dbReference>
<dbReference type="InterPro" id="IPR000672">
    <property type="entry name" value="THF_DH/CycHdrlase"/>
</dbReference>
<dbReference type="InterPro" id="IPR020630">
    <property type="entry name" value="THF_DH/CycHdrlase_cat_dom"/>
</dbReference>
<dbReference type="UniPathway" id="UPA00193"/>
<feature type="domain" description="Tetrahydrofolate dehydrogenase/cyclohydrolase NAD(P)-binding" evidence="14">
    <location>
        <begin position="141"/>
        <end position="283"/>
    </location>
</feature>
<proteinExistence type="inferred from homology"/>
<dbReference type="Pfam" id="PF02882">
    <property type="entry name" value="THF_DHG_CYH_C"/>
    <property type="match status" value="1"/>
</dbReference>
<evidence type="ECO:0000256" key="2">
    <source>
        <dbReference type="ARBA" id="ARBA00011738"/>
    </source>
</evidence>
<dbReference type="GO" id="GO:0006164">
    <property type="term" value="P:purine nucleotide biosynthetic process"/>
    <property type="evidence" value="ECO:0007669"/>
    <property type="project" value="UniProtKB-KW"/>
</dbReference>
<evidence type="ECO:0000256" key="7">
    <source>
        <dbReference type="ARBA" id="ARBA00022857"/>
    </source>
</evidence>
<dbReference type="PANTHER" id="PTHR48099">
    <property type="entry name" value="C-1-TETRAHYDROFOLATE SYNTHASE, CYTOPLASMIC-RELATED"/>
    <property type="match status" value="1"/>
</dbReference>
<evidence type="ECO:0000256" key="12">
    <source>
        <dbReference type="HAMAP-Rule" id="MF_01576"/>
    </source>
</evidence>
<evidence type="ECO:0000256" key="10">
    <source>
        <dbReference type="ARBA" id="ARBA00023167"/>
    </source>
</evidence>
<comment type="catalytic activity">
    <reaction evidence="12">
        <text>(6R)-5,10-methenyltetrahydrofolate + H2O = (6R)-10-formyltetrahydrofolate + H(+)</text>
        <dbReference type="Rhea" id="RHEA:23700"/>
        <dbReference type="ChEBI" id="CHEBI:15377"/>
        <dbReference type="ChEBI" id="CHEBI:15378"/>
        <dbReference type="ChEBI" id="CHEBI:57455"/>
        <dbReference type="ChEBI" id="CHEBI:195366"/>
        <dbReference type="EC" id="3.5.4.9"/>
    </reaction>
</comment>
<accession>A0A451D1N2</accession>
<dbReference type="OrthoDB" id="9803580at2"/>
<keyword evidence="4 12" id="KW-0028">Amino-acid biosynthesis</keyword>
<dbReference type="GO" id="GO:0004477">
    <property type="term" value="F:methenyltetrahydrofolate cyclohydrolase activity"/>
    <property type="evidence" value="ECO:0007669"/>
    <property type="project" value="UniProtKB-UniRule"/>
</dbReference>
<comment type="catalytic activity">
    <reaction evidence="12">
        <text>(6R)-5,10-methylene-5,6,7,8-tetrahydrofolate + NADP(+) = (6R)-5,10-methenyltetrahydrofolate + NADPH</text>
        <dbReference type="Rhea" id="RHEA:22812"/>
        <dbReference type="ChEBI" id="CHEBI:15636"/>
        <dbReference type="ChEBI" id="CHEBI:57455"/>
        <dbReference type="ChEBI" id="CHEBI:57783"/>
        <dbReference type="ChEBI" id="CHEBI:58349"/>
        <dbReference type="EC" id="1.5.1.5"/>
    </reaction>
</comment>
<comment type="subunit">
    <text evidence="2 12">Homodimer.</text>
</comment>
<gene>
    <name evidence="12 15" type="primary">folD</name>
    <name evidence="15" type="ORF">ERCICUMA2628_078</name>
</gene>
<dbReference type="EC" id="1.5.1.5" evidence="12"/>
<evidence type="ECO:0000313" key="16">
    <source>
        <dbReference type="Proteomes" id="UP000294412"/>
    </source>
</evidence>
<dbReference type="PRINTS" id="PR00085">
    <property type="entry name" value="THFDHDRGNASE"/>
</dbReference>
<name>A0A451D1N2_9GAMM</name>
<evidence type="ECO:0000256" key="6">
    <source>
        <dbReference type="ARBA" id="ARBA00022801"/>
    </source>
</evidence>
<dbReference type="Gene3D" id="3.40.50.720">
    <property type="entry name" value="NAD(P)-binding Rossmann-like Domain"/>
    <property type="match status" value="1"/>
</dbReference>
<dbReference type="FunFam" id="3.40.50.720:FF:000006">
    <property type="entry name" value="Bifunctional protein FolD"/>
    <property type="match status" value="1"/>
</dbReference>
<keyword evidence="9 12" id="KW-0368">Histidine biosynthesis</keyword>
<evidence type="ECO:0000256" key="9">
    <source>
        <dbReference type="ARBA" id="ARBA00023102"/>
    </source>
</evidence>
<evidence type="ECO:0000256" key="8">
    <source>
        <dbReference type="ARBA" id="ARBA00023002"/>
    </source>
</evidence>
<dbReference type="GO" id="GO:0009086">
    <property type="term" value="P:methionine biosynthetic process"/>
    <property type="evidence" value="ECO:0007669"/>
    <property type="project" value="UniProtKB-KW"/>
</dbReference>
<protein>
    <recommendedName>
        <fullName evidence="12">Bifunctional protein FolD</fullName>
    </recommendedName>
    <domain>
        <recommendedName>
            <fullName evidence="12">Methylenetetrahydrofolate dehydrogenase</fullName>
            <ecNumber evidence="12">1.5.1.5</ecNumber>
        </recommendedName>
    </domain>
    <domain>
        <recommendedName>
            <fullName evidence="12">Methenyltetrahydrofolate cyclohydrolase</fullName>
            <ecNumber evidence="12">3.5.4.9</ecNumber>
        </recommendedName>
    </domain>
</protein>
<dbReference type="PANTHER" id="PTHR48099:SF5">
    <property type="entry name" value="C-1-TETRAHYDROFOLATE SYNTHASE, CYTOPLASMIC"/>
    <property type="match status" value="1"/>
</dbReference>
<evidence type="ECO:0000259" key="13">
    <source>
        <dbReference type="Pfam" id="PF00763"/>
    </source>
</evidence>
<dbReference type="InterPro" id="IPR046346">
    <property type="entry name" value="Aminoacid_DH-like_N_sf"/>
</dbReference>
<evidence type="ECO:0000313" key="15">
    <source>
        <dbReference type="EMBL" id="VFP79527.1"/>
    </source>
</evidence>
<feature type="binding site" evidence="12">
    <location>
        <begin position="167"/>
        <end position="169"/>
    </location>
    <ligand>
        <name>NADP(+)</name>
        <dbReference type="ChEBI" id="CHEBI:58349"/>
    </ligand>
</feature>
<dbReference type="Proteomes" id="UP000294412">
    <property type="component" value="Chromosome"/>
</dbReference>
<dbReference type="HAMAP" id="MF_01576">
    <property type="entry name" value="THF_DHG_CYH"/>
    <property type="match status" value="1"/>
</dbReference>
<evidence type="ECO:0000256" key="3">
    <source>
        <dbReference type="ARBA" id="ARBA00022563"/>
    </source>
</evidence>